<sequence length="112" mass="12717">MAADFLRGGQGHLVQLRPLMMMSRSRNTCRAPERSCSDSRETKSQDRCLGNGASLHSLSFDPPLDERASDHHGERFYRSFQHHRRSGLAFFLCQYVNAHEVTARHSLTLGDT</sequence>
<name>A0A316YRS0_9BASI</name>
<protein>
    <submittedName>
        <fullName evidence="2">Uncharacterized protein</fullName>
    </submittedName>
</protein>
<feature type="region of interest" description="Disordered" evidence="1">
    <location>
        <begin position="30"/>
        <end position="64"/>
    </location>
</feature>
<dbReference type="EMBL" id="KZ819635">
    <property type="protein sequence ID" value="PWN91706.1"/>
    <property type="molecule type" value="Genomic_DNA"/>
</dbReference>
<evidence type="ECO:0000256" key="1">
    <source>
        <dbReference type="SAM" id="MobiDB-lite"/>
    </source>
</evidence>
<keyword evidence="3" id="KW-1185">Reference proteome</keyword>
<proteinExistence type="predicted"/>
<evidence type="ECO:0000313" key="2">
    <source>
        <dbReference type="EMBL" id="PWN91706.1"/>
    </source>
</evidence>
<reference evidence="2" key="1">
    <citation type="journal article" date="2018" name="Mol. Biol. Evol.">
        <title>Broad Genomic Sampling Reveals a Smut Pathogenic Ancestry of the Fungal Clade Ustilaginomycotina.</title>
        <authorList>
            <person name="Kijpornyongpan T."/>
            <person name="Mondo S.J."/>
            <person name="Barry K."/>
            <person name="Sandor L."/>
            <person name="Lee J."/>
            <person name="Lipzen A."/>
            <person name="Pangilinan J."/>
            <person name="LaButti K."/>
            <person name="Hainaut M."/>
            <person name="Henrissat B."/>
            <person name="Grigoriev I.V."/>
            <person name="Spatafora J.W."/>
            <person name="Aime M.C."/>
        </authorList>
    </citation>
    <scope>NUCLEOTIDE SEQUENCE [LARGE SCALE GENOMIC DNA]</scope>
    <source>
        <strain evidence="2">MCA 4198</strain>
    </source>
</reference>
<dbReference type="InParanoid" id="A0A316YRS0"/>
<dbReference type="AlphaFoldDB" id="A0A316YRS0"/>
<feature type="compositionally biased region" description="Basic and acidic residues" evidence="1">
    <location>
        <begin position="31"/>
        <end position="46"/>
    </location>
</feature>
<accession>A0A316YRS0</accession>
<evidence type="ECO:0000313" key="3">
    <source>
        <dbReference type="Proteomes" id="UP000245768"/>
    </source>
</evidence>
<organism evidence="2 3">
    <name type="scientific">Acaromyces ingoldii</name>
    <dbReference type="NCBI Taxonomy" id="215250"/>
    <lineage>
        <taxon>Eukaryota</taxon>
        <taxon>Fungi</taxon>
        <taxon>Dikarya</taxon>
        <taxon>Basidiomycota</taxon>
        <taxon>Ustilaginomycotina</taxon>
        <taxon>Exobasidiomycetes</taxon>
        <taxon>Exobasidiales</taxon>
        <taxon>Cryptobasidiaceae</taxon>
        <taxon>Acaromyces</taxon>
    </lineage>
</organism>
<dbReference type="GeneID" id="37047584"/>
<dbReference type="Proteomes" id="UP000245768">
    <property type="component" value="Unassembled WGS sequence"/>
</dbReference>
<gene>
    <name evidence="2" type="ORF">FA10DRAFT_73288</name>
</gene>
<dbReference type="RefSeq" id="XP_025378904.1">
    <property type="nucleotide sequence ID" value="XM_025525668.1"/>
</dbReference>